<dbReference type="PANTHER" id="PTHR34825">
    <property type="entry name" value="CONSERVED PROTEIN, WITH A WEAK D-GALACTARATE DEHYDRATASE/ALTRONATE HYDROLASE DOMAIN"/>
    <property type="match status" value="1"/>
</dbReference>
<evidence type="ECO:0000313" key="2">
    <source>
        <dbReference type="EMBL" id="KAK6331391.1"/>
    </source>
</evidence>
<proteinExistence type="predicted"/>
<name>A0AAV9U1T8_9PEZI</name>
<feature type="domain" description="AAA-ATPase-like" evidence="1">
    <location>
        <begin position="70"/>
        <end position="300"/>
    </location>
</feature>
<evidence type="ECO:0000259" key="1">
    <source>
        <dbReference type="Pfam" id="PF09820"/>
    </source>
</evidence>
<dbReference type="Proteomes" id="UP001373714">
    <property type="component" value="Unassembled WGS sequence"/>
</dbReference>
<accession>A0AAV9U1T8</accession>
<gene>
    <name evidence="2" type="ORF">TWF730_004473</name>
</gene>
<dbReference type="PANTHER" id="PTHR34825:SF1">
    <property type="entry name" value="AAA-ATPASE-LIKE DOMAIN-CONTAINING PROTEIN"/>
    <property type="match status" value="1"/>
</dbReference>
<dbReference type="Pfam" id="PF09820">
    <property type="entry name" value="AAA-ATPase_like"/>
    <property type="match status" value="1"/>
</dbReference>
<evidence type="ECO:0000313" key="3">
    <source>
        <dbReference type="Proteomes" id="UP001373714"/>
    </source>
</evidence>
<sequence>MLLLQLPSLAIIRSSLTRLASNAAPSSPFLLSTRSRPVILRMAMSNQPDRKRDPDSSVINNGKPKYFRSGVISFQELLRRDGQVYFDRTGYIYKLHELDRFILFCRPRRFGKTLTVGMLEHFHGLQYADDHKSLYKGLDVQNDIDEENIKPGQYLVLTFDFSTFKASQDLAEMDQHLTKILNDSIEYFYERYALFLGQKISDLLEEIDEHYPDRSLGKCVRIVQRALQTQEKKEIKGIYMLVDEYDAFCNRYLDLYDKKEIVWHDTPAEQTFKSFWSAVKYWSTKGIDRVFITGISPLSLSTAGGVFNVTRNVSFHEDLAGLCGLKNSEIATALKEIGEHSKKISKDTISSDKHLSEMTKSFNGYHFCKHTPVDNVYNTETCLQYFQDIFDGGGAETADPAHSEVSKEFLHTTFATEPELIKDCEKALECRDDGDFTGLKYTTLPVNITLHDLKSASPKQRRQSWHSLMVYFGGFTFHSEYPKKYLKIPNLVAASRITAVITAK</sequence>
<reference evidence="2 3" key="1">
    <citation type="submission" date="2019-10" db="EMBL/GenBank/DDBJ databases">
        <authorList>
            <person name="Palmer J.M."/>
        </authorList>
    </citation>
    <scope>NUCLEOTIDE SEQUENCE [LARGE SCALE GENOMIC DNA]</scope>
    <source>
        <strain evidence="2 3">TWF730</strain>
    </source>
</reference>
<protein>
    <recommendedName>
        <fullName evidence="1">AAA-ATPase-like domain-containing protein</fullName>
    </recommendedName>
</protein>
<comment type="caution">
    <text evidence="2">The sequence shown here is derived from an EMBL/GenBank/DDBJ whole genome shotgun (WGS) entry which is preliminary data.</text>
</comment>
<dbReference type="InterPro" id="IPR018631">
    <property type="entry name" value="AAA-ATPase-like_dom"/>
</dbReference>
<organism evidence="2 3">
    <name type="scientific">Orbilia blumenaviensis</name>
    <dbReference type="NCBI Taxonomy" id="1796055"/>
    <lineage>
        <taxon>Eukaryota</taxon>
        <taxon>Fungi</taxon>
        <taxon>Dikarya</taxon>
        <taxon>Ascomycota</taxon>
        <taxon>Pezizomycotina</taxon>
        <taxon>Orbiliomycetes</taxon>
        <taxon>Orbiliales</taxon>
        <taxon>Orbiliaceae</taxon>
        <taxon>Orbilia</taxon>
    </lineage>
</organism>
<dbReference type="EMBL" id="JAVHNS010000018">
    <property type="protein sequence ID" value="KAK6331391.1"/>
    <property type="molecule type" value="Genomic_DNA"/>
</dbReference>
<keyword evidence="3" id="KW-1185">Reference proteome</keyword>
<dbReference type="AlphaFoldDB" id="A0AAV9U1T8"/>